<organism evidence="1 2">
    <name type="scientific">Smallanthus sonchifolius</name>
    <dbReference type="NCBI Taxonomy" id="185202"/>
    <lineage>
        <taxon>Eukaryota</taxon>
        <taxon>Viridiplantae</taxon>
        <taxon>Streptophyta</taxon>
        <taxon>Embryophyta</taxon>
        <taxon>Tracheophyta</taxon>
        <taxon>Spermatophyta</taxon>
        <taxon>Magnoliopsida</taxon>
        <taxon>eudicotyledons</taxon>
        <taxon>Gunneridae</taxon>
        <taxon>Pentapetalae</taxon>
        <taxon>asterids</taxon>
        <taxon>campanulids</taxon>
        <taxon>Asterales</taxon>
        <taxon>Asteraceae</taxon>
        <taxon>Asteroideae</taxon>
        <taxon>Heliantheae alliance</taxon>
        <taxon>Millerieae</taxon>
        <taxon>Smallanthus</taxon>
    </lineage>
</organism>
<sequence>MKPIRNIIVLMAVMAVICYRYVAADQKHHQKTYIVHMDKSVMPSPFSDHVHWYHTTMRSVSKSSEMLYAYNKVMHGFTTRLTVEEAELLKKQHGTVSVQEETIYELHTTRSPEFLGLERGDVMLPESKSGGDVIVGVVDAGVWPGSKSLDDTGFAPIPSRWRAVGSAVTDASLYGYAKGTARGMAPHARLAVYKACWSGRPRCTSTDLLAAFDTAISVVKGMS</sequence>
<proteinExistence type="predicted"/>
<name>A0ACB9BX37_9ASTR</name>
<accession>A0ACB9BX37</accession>
<reference evidence="2" key="1">
    <citation type="journal article" date="2022" name="Mol. Ecol. Resour.">
        <title>The genomes of chicory, endive, great burdock and yacon provide insights into Asteraceae palaeo-polyploidization history and plant inulin production.</title>
        <authorList>
            <person name="Fan W."/>
            <person name="Wang S."/>
            <person name="Wang H."/>
            <person name="Wang A."/>
            <person name="Jiang F."/>
            <person name="Liu H."/>
            <person name="Zhao H."/>
            <person name="Xu D."/>
            <person name="Zhang Y."/>
        </authorList>
    </citation>
    <scope>NUCLEOTIDE SEQUENCE [LARGE SCALE GENOMIC DNA]</scope>
    <source>
        <strain evidence="2">cv. Yunnan</strain>
    </source>
</reference>
<reference evidence="1 2" key="2">
    <citation type="journal article" date="2022" name="Mol. Ecol. Resour.">
        <title>The genomes of chicory, endive, great burdock and yacon provide insights into Asteraceae paleo-polyploidization history and plant inulin production.</title>
        <authorList>
            <person name="Fan W."/>
            <person name="Wang S."/>
            <person name="Wang H."/>
            <person name="Wang A."/>
            <person name="Jiang F."/>
            <person name="Liu H."/>
            <person name="Zhao H."/>
            <person name="Xu D."/>
            <person name="Zhang Y."/>
        </authorList>
    </citation>
    <scope>NUCLEOTIDE SEQUENCE [LARGE SCALE GENOMIC DNA]</scope>
    <source>
        <strain evidence="2">cv. Yunnan</strain>
        <tissue evidence="1">Leaves</tissue>
    </source>
</reference>
<gene>
    <name evidence="1" type="ORF">L1987_66430</name>
</gene>
<dbReference type="Proteomes" id="UP001056120">
    <property type="component" value="Linkage Group LG22"/>
</dbReference>
<evidence type="ECO:0000313" key="1">
    <source>
        <dbReference type="EMBL" id="KAI3726631.1"/>
    </source>
</evidence>
<comment type="caution">
    <text evidence="1">The sequence shown here is derived from an EMBL/GenBank/DDBJ whole genome shotgun (WGS) entry which is preliminary data.</text>
</comment>
<evidence type="ECO:0000313" key="2">
    <source>
        <dbReference type="Proteomes" id="UP001056120"/>
    </source>
</evidence>
<keyword evidence="2" id="KW-1185">Reference proteome</keyword>
<dbReference type="EMBL" id="CM042039">
    <property type="protein sequence ID" value="KAI3726631.1"/>
    <property type="molecule type" value="Genomic_DNA"/>
</dbReference>
<protein>
    <submittedName>
        <fullName evidence="1">Uncharacterized protein</fullName>
    </submittedName>
</protein>